<gene>
    <name evidence="2" type="ORF">VZC37_20235</name>
</gene>
<dbReference type="Gene3D" id="3.20.20.210">
    <property type="match status" value="1"/>
</dbReference>
<dbReference type="SUPFAM" id="SSF51726">
    <property type="entry name" value="UROD/MetE-like"/>
    <property type="match status" value="1"/>
</dbReference>
<comment type="caution">
    <text evidence="2">The sequence shown here is derived from an EMBL/GenBank/DDBJ whole genome shotgun (WGS) entry which is preliminary data.</text>
</comment>
<evidence type="ECO:0000313" key="2">
    <source>
        <dbReference type="EMBL" id="MEE3852679.1"/>
    </source>
</evidence>
<accession>A0ABU7MHV0</accession>
<sequence length="344" mass="35827">MTRDDVAADALITGGTGTGVGSMPGTDPREAAAVVNGELDLAHLVELPARGIGADMVGRMAAILIDLPMDADTWGYRLAARGSGAARSARDFLRVDFDAVEELWDTAGFVGTARPFKIQVAGPFTLSASVELPTGHKVLRDRGAVRDVVASTAEGIGELVAEVTRRLGAEVIVQIDEPMIGQVIDGTVPPLTRFDTIPAVPVVEVADALRGLVEQVGRPALVHSCAPVRWDLIQRMRGVGWSLDLTTTTTEDLDGLGNLLDRGDLLVAGVVPAVTAERRVRAESVAQRLAGLTDRIGLDRKVLAQSVIVSPTCGLAGADPGWAKAALAICAAAGELLGTDPDAL</sequence>
<dbReference type="RefSeq" id="WP_330435107.1">
    <property type="nucleotide sequence ID" value="NZ_JAZDUF010000007.1"/>
</dbReference>
<protein>
    <submittedName>
        <fullName evidence="2">Vitamin-B12 independent methionine synthase</fullName>
    </submittedName>
</protein>
<keyword evidence="3" id="KW-1185">Reference proteome</keyword>
<dbReference type="EMBL" id="JAZDUF010000007">
    <property type="protein sequence ID" value="MEE3852679.1"/>
    <property type="molecule type" value="Genomic_DNA"/>
</dbReference>
<dbReference type="Pfam" id="PF01717">
    <property type="entry name" value="Meth_synt_2"/>
    <property type="match status" value="1"/>
</dbReference>
<dbReference type="InterPro" id="IPR002629">
    <property type="entry name" value="Met_Synth_C/arc"/>
</dbReference>
<evidence type="ECO:0000313" key="3">
    <source>
        <dbReference type="Proteomes" id="UP001347146"/>
    </source>
</evidence>
<feature type="domain" description="Cobalamin-independent methionine synthase MetE C-terminal/archaeal" evidence="1">
    <location>
        <begin position="18"/>
        <end position="330"/>
    </location>
</feature>
<organism evidence="2 3">
    <name type="scientific">Gordonia sesuvii</name>
    <dbReference type="NCBI Taxonomy" id="3116777"/>
    <lineage>
        <taxon>Bacteria</taxon>
        <taxon>Bacillati</taxon>
        <taxon>Actinomycetota</taxon>
        <taxon>Actinomycetes</taxon>
        <taxon>Mycobacteriales</taxon>
        <taxon>Gordoniaceae</taxon>
        <taxon>Gordonia</taxon>
    </lineage>
</organism>
<dbReference type="InterPro" id="IPR038071">
    <property type="entry name" value="UROD/MetE-like_sf"/>
</dbReference>
<dbReference type="Proteomes" id="UP001347146">
    <property type="component" value="Unassembled WGS sequence"/>
</dbReference>
<proteinExistence type="predicted"/>
<evidence type="ECO:0000259" key="1">
    <source>
        <dbReference type="Pfam" id="PF01717"/>
    </source>
</evidence>
<name>A0ABU7MHV0_9ACTN</name>
<reference evidence="2 3" key="1">
    <citation type="submission" date="2024-01" db="EMBL/GenBank/DDBJ databases">
        <title>Draft genome sequence of Gordonia sp. LSe1-13.</title>
        <authorList>
            <person name="Suphannarot A."/>
            <person name="Mingma R."/>
        </authorList>
    </citation>
    <scope>NUCLEOTIDE SEQUENCE [LARGE SCALE GENOMIC DNA]</scope>
    <source>
        <strain evidence="2 3">LSe1-13</strain>
    </source>
</reference>